<accession>A0AAI8C6A7</accession>
<dbReference type="Proteomes" id="UP000069030">
    <property type="component" value="Chromosome"/>
</dbReference>
<dbReference type="KEGG" id="mod:AS202_11540"/>
<dbReference type="AlphaFoldDB" id="A0AAI8C6A7"/>
<name>A0AAI8C6A7_9FLAO</name>
<reference evidence="1 2" key="1">
    <citation type="journal article" date="2016" name="J. Zhejiang Univ. Sci. B">
        <title>Antibiotic resistance mechanisms of Myroides sp.</title>
        <authorList>
            <person name="Hu S."/>
            <person name="Yuan S."/>
            <person name="Qu H."/>
            <person name="Jiang T."/>
            <person name="Zhou Y."/>
            <person name="Wang M."/>
            <person name="Ming D."/>
        </authorList>
    </citation>
    <scope>NUCLEOTIDE SEQUENCE [LARGE SCALE GENOMIC DNA]</scope>
    <source>
        <strain evidence="1 2">PR63039</strain>
    </source>
</reference>
<protein>
    <submittedName>
        <fullName evidence="1">Uncharacterized protein</fullName>
    </submittedName>
</protein>
<evidence type="ECO:0000313" key="2">
    <source>
        <dbReference type="Proteomes" id="UP000069030"/>
    </source>
</evidence>
<gene>
    <name evidence="1" type="ORF">AS202_11540</name>
</gene>
<dbReference type="RefSeq" id="WP_058700029.1">
    <property type="nucleotide sequence ID" value="NZ_CP013690.1"/>
</dbReference>
<evidence type="ECO:0000313" key="1">
    <source>
        <dbReference type="EMBL" id="ALU26741.1"/>
    </source>
</evidence>
<sequence>MIQHISLNKSIRTVLLILLFYVLGPTQISVAQVLTEKGTQISDDSSSDALNPLNFSLLELNSKEKDFLLPRMSTTERMRIPSHELLGGMVIYNTTIECVEFYNTSRQQWMNVCGDVGPATFIIPDDKCRAIKITGDYIEGVFLDSRKNVITVDVSVSIPGSYEIQAIAYDNTGKENGYSFLASGIFPQKGDYTLVLKGNGTPVKGYERTNGVSGGKDTIKFFLNKKLATCTLSNEVEKRALTYDIIKVEQIGNFYTGVDLNDVKTTGKMRVTINNISQGGVVTITTPTVNGIYFKKTRTLTSQEVSSKTAIIELDGYGTPTWPMQTDLDFISNSYVKVEQGETPSVYPYFAVISKVEVIIDCTKVTSVGEFLKNEPLTTSHKIMVPVKVIATGRGKVRGVIEISSTQTQKIEFESDIVDFKFNVATNDIQMVEMRPIVNTGKLTVGGTTLPMVIQMSSQGIKEYNPTASNENIVSASCVYNLPVKSKEAVLKIYCFPGNQQVFGKYRAGTPLNASNYVTIIMEVVEPGEYHIVTNTVDGIYFEAKGVFTKKEIFIDDTAFVLYGKGTPTNNDKKTMILNMPTSVGASTCSFDVTLALSSKKMLTYSNKTSYGYGFDRGHSKAFIDSPNNFGSLPTSTVAMEGSITVIVNNDSTINNVASEINTSNPALISIGYNTRMNETAAIAIANYVRSGGALLAVTDANDNASTYYLLNAVLGTTNISAVNIGTRSGTICSILNVDDPVLNGPFGDIRNKKLGDDATTGIAIEPNSLGRAINDIEVLSRDSNGNIFAFRHKELNFVWAGDGGFNSQSGTSGAMRSDNICPFLVDSNNRPIGKSGYGRTPSLTNQTVYNSQFTANALAWLFSVTTK</sequence>
<dbReference type="EMBL" id="CP013690">
    <property type="protein sequence ID" value="ALU26741.1"/>
    <property type="molecule type" value="Genomic_DNA"/>
</dbReference>
<proteinExistence type="predicted"/>
<organism evidence="1 2">
    <name type="scientific">Myroides odoratimimus</name>
    <dbReference type="NCBI Taxonomy" id="76832"/>
    <lineage>
        <taxon>Bacteria</taxon>
        <taxon>Pseudomonadati</taxon>
        <taxon>Bacteroidota</taxon>
        <taxon>Flavobacteriia</taxon>
        <taxon>Flavobacteriales</taxon>
        <taxon>Flavobacteriaceae</taxon>
        <taxon>Myroides</taxon>
    </lineage>
</organism>